<accession>A0A4Y2TIV3</accession>
<keyword evidence="2" id="KW-1185">Reference proteome</keyword>
<name>A0A4Y2TIV3_ARAVE</name>
<dbReference type="EMBL" id="BGPR01028107">
    <property type="protein sequence ID" value="GBN99045.1"/>
    <property type="molecule type" value="Genomic_DNA"/>
</dbReference>
<dbReference type="AlphaFoldDB" id="A0A4Y2TIV3"/>
<proteinExistence type="predicted"/>
<comment type="caution">
    <text evidence="1">The sequence shown here is derived from an EMBL/GenBank/DDBJ whole genome shotgun (WGS) entry which is preliminary data.</text>
</comment>
<gene>
    <name evidence="1" type="ORF">AVEN_172380_1</name>
</gene>
<evidence type="ECO:0000313" key="2">
    <source>
        <dbReference type="Proteomes" id="UP000499080"/>
    </source>
</evidence>
<protein>
    <submittedName>
        <fullName evidence="1">Uncharacterized protein</fullName>
    </submittedName>
</protein>
<organism evidence="1 2">
    <name type="scientific">Araneus ventricosus</name>
    <name type="common">Orbweaver spider</name>
    <name type="synonym">Epeira ventricosa</name>
    <dbReference type="NCBI Taxonomy" id="182803"/>
    <lineage>
        <taxon>Eukaryota</taxon>
        <taxon>Metazoa</taxon>
        <taxon>Ecdysozoa</taxon>
        <taxon>Arthropoda</taxon>
        <taxon>Chelicerata</taxon>
        <taxon>Arachnida</taxon>
        <taxon>Araneae</taxon>
        <taxon>Araneomorphae</taxon>
        <taxon>Entelegynae</taxon>
        <taxon>Araneoidea</taxon>
        <taxon>Araneidae</taxon>
        <taxon>Araneus</taxon>
    </lineage>
</organism>
<evidence type="ECO:0000313" key="1">
    <source>
        <dbReference type="EMBL" id="GBN99045.1"/>
    </source>
</evidence>
<reference evidence="1 2" key="1">
    <citation type="journal article" date="2019" name="Sci. Rep.">
        <title>Orb-weaving spider Araneus ventricosus genome elucidates the spidroin gene catalogue.</title>
        <authorList>
            <person name="Kono N."/>
            <person name="Nakamura H."/>
            <person name="Ohtoshi R."/>
            <person name="Moran D.A.P."/>
            <person name="Shinohara A."/>
            <person name="Yoshida Y."/>
            <person name="Fujiwara M."/>
            <person name="Mori M."/>
            <person name="Tomita M."/>
            <person name="Arakawa K."/>
        </authorList>
    </citation>
    <scope>NUCLEOTIDE SEQUENCE [LARGE SCALE GENOMIC DNA]</scope>
</reference>
<dbReference type="Proteomes" id="UP000499080">
    <property type="component" value="Unassembled WGS sequence"/>
</dbReference>
<sequence>MNTNAMFLQKEKQLNHKPDKAQEKTAFKMGATRNCAGKKRLSLASADVIVMDGFGILVHILWKKQFYHDGWCRLREIETPPYLFEQIL</sequence>